<dbReference type="SUPFAM" id="SSF117892">
    <property type="entry name" value="Band 7/SPFH domain"/>
    <property type="match status" value="1"/>
</dbReference>
<dbReference type="InterPro" id="IPR001107">
    <property type="entry name" value="Band_7"/>
</dbReference>
<gene>
    <name evidence="7" type="ORF">C6P46_006883</name>
</gene>
<feature type="domain" description="Band 7" evidence="6">
    <location>
        <begin position="115"/>
        <end position="272"/>
    </location>
</feature>
<comment type="caution">
    <text evidence="7">The sequence shown here is derived from an EMBL/GenBank/DDBJ whole genome shotgun (WGS) entry which is preliminary data.</text>
</comment>
<dbReference type="InterPro" id="IPR036322">
    <property type="entry name" value="WD40_repeat_dom_sf"/>
</dbReference>
<dbReference type="CDD" id="cd00200">
    <property type="entry name" value="WD40"/>
    <property type="match status" value="1"/>
</dbReference>
<dbReference type="AlphaFoldDB" id="A0A9P6W6N7"/>
<dbReference type="InterPro" id="IPR001972">
    <property type="entry name" value="Stomatin_HflK_fam"/>
</dbReference>
<protein>
    <recommendedName>
        <fullName evidence="6">Band 7 domain-containing protein</fullName>
    </recommendedName>
</protein>
<name>A0A9P6W6N7_RHOMI</name>
<feature type="repeat" description="WD" evidence="4">
    <location>
        <begin position="689"/>
        <end position="714"/>
    </location>
</feature>
<evidence type="ECO:0000259" key="6">
    <source>
        <dbReference type="SMART" id="SM00244"/>
    </source>
</evidence>
<proteinExistence type="inferred from homology"/>
<dbReference type="Gene3D" id="3.30.479.30">
    <property type="entry name" value="Band 7 domain"/>
    <property type="match status" value="1"/>
</dbReference>
<evidence type="ECO:0000256" key="5">
    <source>
        <dbReference type="SAM" id="MobiDB-lite"/>
    </source>
</evidence>
<dbReference type="Pfam" id="PF01145">
    <property type="entry name" value="Band_7"/>
    <property type="match status" value="1"/>
</dbReference>
<dbReference type="SUPFAM" id="SSF50978">
    <property type="entry name" value="WD40 repeat-like"/>
    <property type="match status" value="1"/>
</dbReference>
<feature type="repeat" description="WD" evidence="4">
    <location>
        <begin position="607"/>
        <end position="641"/>
    </location>
</feature>
<dbReference type="Pfam" id="PF00400">
    <property type="entry name" value="WD40"/>
    <property type="match status" value="4"/>
</dbReference>
<reference evidence="7 8" key="1">
    <citation type="submission" date="2020-11" db="EMBL/GenBank/DDBJ databases">
        <title>Kefir isolates.</title>
        <authorList>
            <person name="Marcisauskas S."/>
            <person name="Kim Y."/>
            <person name="Blasche S."/>
        </authorList>
    </citation>
    <scope>NUCLEOTIDE SEQUENCE [LARGE SCALE GENOMIC DNA]</scope>
    <source>
        <strain evidence="7 8">KR</strain>
    </source>
</reference>
<dbReference type="GO" id="GO:0003723">
    <property type="term" value="F:RNA binding"/>
    <property type="evidence" value="ECO:0007669"/>
    <property type="project" value="TreeGrafter"/>
</dbReference>
<dbReference type="PANTHER" id="PTHR44006">
    <property type="entry name" value="U5 SMALL NUCLEAR RIBONUCLEOPROTEIN 40 KDA PROTEIN"/>
    <property type="match status" value="1"/>
</dbReference>
<dbReference type="SMART" id="SM00320">
    <property type="entry name" value="WD40"/>
    <property type="match status" value="7"/>
</dbReference>
<evidence type="ECO:0000256" key="3">
    <source>
        <dbReference type="ARBA" id="ARBA00022737"/>
    </source>
</evidence>
<dbReference type="PROSITE" id="PS50082">
    <property type="entry name" value="WD_REPEATS_2"/>
    <property type="match status" value="5"/>
</dbReference>
<feature type="repeat" description="WD" evidence="4">
    <location>
        <begin position="510"/>
        <end position="554"/>
    </location>
</feature>
<dbReference type="CDD" id="cd13437">
    <property type="entry name" value="SPFH_alloslipin"/>
    <property type="match status" value="1"/>
</dbReference>
<dbReference type="PROSITE" id="PS50294">
    <property type="entry name" value="WD_REPEATS_REGION"/>
    <property type="match status" value="4"/>
</dbReference>
<keyword evidence="3" id="KW-0677">Repeat</keyword>
<dbReference type="SMART" id="SM00244">
    <property type="entry name" value="PHB"/>
    <property type="match status" value="1"/>
</dbReference>
<sequence>MNPTTPPSTDFVAPPLHEDVKNGKRVEHTPTQDDLSEDHARARPVNRGIVQVQPLRRDEMQPSYAQAREKGSPVLAQQTLPVSDIEHGCYGSMINCLGAIAGGLGSIPCCFCCPNPFKTVKQGSVGLVTRFGQFYKAVDPGLTKVNPFSEHLATVDVKIQVVELPLQSILTKDNLQAQIESVIVWQVTNPYRAAFGVSDVRRALIERAQTTLRDVVGSRNLQSVLTEREAVAAEIEEIVEHVSEKWGVRVESILIKDIVIPPELQSSLSAAAQQRRLGEAKVLAASAEVDAARLMREAADILSSPAALQIRQLESLQAIAKTTGTKVLFVPMNLFGGGGSGSADNGIINNSESTALLKRQRVDEGDPSLQELVVAAPDAASNKGALIQTVKRTSGLTAPIMCLREHCPADCVEHPRHTDQRYVTVEQGHQAEVLDVQFSPDGDSLATASADKTILLWRVYGDCQNYGVLRLGKGTPTSIAYTSPTTLVAGSSDHTVFLFDLQTGEVLRRFRGHKGVVNAVDVQRGGAGRGLIASASDDGTVRVWSEDAKEELEVVELGYPITAGLTKDERYYNQVKWSEDGQSLFIGGLDNDVHVFSLTTHAISYTLRSHSDTVTSLALSPTNSQLLSCGMDSTLHLWSVQPFAPTINPTNPALHPRLVRSFYGAPAGFEQLLRRASFSRHASPEGQKGTMVAVGGADRAVTVWDTTTGEIRYKLPGHTGTVISTAWSPKEPILASGGVEGVIYLGEVDAV</sequence>
<comment type="similarity">
    <text evidence="1">Belongs to the band 7/mec-2 family.</text>
</comment>
<dbReference type="GO" id="GO:0071013">
    <property type="term" value="C:catalytic step 2 spliceosome"/>
    <property type="evidence" value="ECO:0007669"/>
    <property type="project" value="TreeGrafter"/>
</dbReference>
<dbReference type="PRINTS" id="PR00721">
    <property type="entry name" value="STOMATIN"/>
</dbReference>
<dbReference type="InterPro" id="IPR015943">
    <property type="entry name" value="WD40/YVTN_repeat-like_dom_sf"/>
</dbReference>
<dbReference type="InterPro" id="IPR052234">
    <property type="entry name" value="U5_snRNP_Component"/>
</dbReference>
<dbReference type="EMBL" id="PUHQ01000009">
    <property type="protein sequence ID" value="KAG0665436.1"/>
    <property type="molecule type" value="Genomic_DNA"/>
</dbReference>
<dbReference type="Proteomes" id="UP000777482">
    <property type="component" value="Unassembled WGS sequence"/>
</dbReference>
<evidence type="ECO:0000256" key="2">
    <source>
        <dbReference type="ARBA" id="ARBA00022574"/>
    </source>
</evidence>
<dbReference type="PANTHER" id="PTHR44006:SF1">
    <property type="entry name" value="U5 SMALL NUCLEAR RIBONUCLEOPROTEIN 40 KDA PROTEIN"/>
    <property type="match status" value="1"/>
</dbReference>
<evidence type="ECO:0000256" key="4">
    <source>
        <dbReference type="PROSITE-ProRule" id="PRU00221"/>
    </source>
</evidence>
<dbReference type="GO" id="GO:0005886">
    <property type="term" value="C:plasma membrane"/>
    <property type="evidence" value="ECO:0007669"/>
    <property type="project" value="UniProtKB-ARBA"/>
</dbReference>
<dbReference type="FunFam" id="3.30.479.30:FF:000004">
    <property type="entry name" value="Putative membrane protease family, stomatin"/>
    <property type="match status" value="1"/>
</dbReference>
<feature type="region of interest" description="Disordered" evidence="5">
    <location>
        <begin position="1"/>
        <end position="43"/>
    </location>
</feature>
<feature type="compositionally biased region" description="Basic and acidic residues" evidence="5">
    <location>
        <begin position="16"/>
        <end position="41"/>
    </location>
</feature>
<keyword evidence="8" id="KW-1185">Reference proteome</keyword>
<keyword evidence="2 4" id="KW-0853">WD repeat</keyword>
<dbReference type="InterPro" id="IPR036013">
    <property type="entry name" value="Band_7/SPFH_dom_sf"/>
</dbReference>
<evidence type="ECO:0000313" key="7">
    <source>
        <dbReference type="EMBL" id="KAG0665436.1"/>
    </source>
</evidence>
<evidence type="ECO:0000256" key="1">
    <source>
        <dbReference type="ARBA" id="ARBA00008164"/>
    </source>
</evidence>
<feature type="repeat" description="WD" evidence="4">
    <location>
        <begin position="715"/>
        <end position="751"/>
    </location>
</feature>
<dbReference type="InterPro" id="IPR001680">
    <property type="entry name" value="WD40_rpt"/>
</dbReference>
<dbReference type="Gene3D" id="2.130.10.10">
    <property type="entry name" value="YVTN repeat-like/Quinoprotein amine dehydrogenase"/>
    <property type="match status" value="1"/>
</dbReference>
<accession>A0A9P6W6N7</accession>
<dbReference type="OrthoDB" id="1068471at2759"/>
<feature type="repeat" description="WD" evidence="4">
    <location>
        <begin position="426"/>
        <end position="459"/>
    </location>
</feature>
<dbReference type="GO" id="GO:0098552">
    <property type="term" value="C:side of membrane"/>
    <property type="evidence" value="ECO:0007669"/>
    <property type="project" value="UniProtKB-ARBA"/>
</dbReference>
<evidence type="ECO:0000313" key="8">
    <source>
        <dbReference type="Proteomes" id="UP000777482"/>
    </source>
</evidence>
<dbReference type="Gene3D" id="6.10.250.2090">
    <property type="match status" value="1"/>
</dbReference>
<organism evidence="7 8">
    <name type="scientific">Rhodotorula mucilaginosa</name>
    <name type="common">Yeast</name>
    <name type="synonym">Rhodotorula rubra</name>
    <dbReference type="NCBI Taxonomy" id="5537"/>
    <lineage>
        <taxon>Eukaryota</taxon>
        <taxon>Fungi</taxon>
        <taxon>Dikarya</taxon>
        <taxon>Basidiomycota</taxon>
        <taxon>Pucciniomycotina</taxon>
        <taxon>Microbotryomycetes</taxon>
        <taxon>Sporidiobolales</taxon>
        <taxon>Sporidiobolaceae</taxon>
        <taxon>Rhodotorula</taxon>
    </lineage>
</organism>